<organism evidence="1 2">
    <name type="scientific">Canis lupus dingo</name>
    <name type="common">dingo</name>
    <dbReference type="NCBI Taxonomy" id="286419"/>
    <lineage>
        <taxon>Eukaryota</taxon>
        <taxon>Metazoa</taxon>
        <taxon>Chordata</taxon>
        <taxon>Craniata</taxon>
        <taxon>Vertebrata</taxon>
        <taxon>Euteleostomi</taxon>
        <taxon>Mammalia</taxon>
        <taxon>Eutheria</taxon>
        <taxon>Laurasiatheria</taxon>
        <taxon>Carnivora</taxon>
        <taxon>Caniformia</taxon>
        <taxon>Canidae</taxon>
        <taxon>Canis</taxon>
    </lineage>
</organism>
<name>A0A8C0R623_CANLU</name>
<accession>A0A8C0R623</accession>
<dbReference type="GeneTree" id="ENSGT01010000223060"/>
<proteinExistence type="predicted"/>
<reference evidence="1" key="2">
    <citation type="submission" date="2025-09" db="UniProtKB">
        <authorList>
            <consortium name="Ensembl"/>
        </authorList>
    </citation>
    <scope>IDENTIFICATION</scope>
</reference>
<dbReference type="Ensembl" id="ENSCAFT00020033321.1">
    <property type="protein sequence ID" value="ENSCAFP00020028882.1"/>
    <property type="gene ID" value="ENSCAFG00020022587.1"/>
</dbReference>
<protein>
    <submittedName>
        <fullName evidence="1">Uncharacterized protein</fullName>
    </submittedName>
</protein>
<evidence type="ECO:0000313" key="2">
    <source>
        <dbReference type="Proteomes" id="UP000694391"/>
    </source>
</evidence>
<evidence type="ECO:0000313" key="1">
    <source>
        <dbReference type="Ensembl" id="ENSCAFP00020028882.1"/>
    </source>
</evidence>
<keyword evidence="2" id="KW-1185">Reference proteome</keyword>
<dbReference type="AlphaFoldDB" id="A0A8C0R623"/>
<sequence>MRKSNRTTEYRTILSILHSNRIPASPSSTALYPKHHRLPKFPYNSILNSAPTKLLIQHLFMISMHNSLYSKNALIHPLNTPPHIKSE</sequence>
<reference evidence="1" key="1">
    <citation type="submission" date="2025-08" db="UniProtKB">
        <authorList>
            <consortium name="Ensembl"/>
        </authorList>
    </citation>
    <scope>IDENTIFICATION</scope>
</reference>
<dbReference type="Proteomes" id="UP000694391">
    <property type="component" value="Unplaced"/>
</dbReference>